<dbReference type="Gene3D" id="3.20.20.100">
    <property type="entry name" value="NADP-dependent oxidoreductase domain"/>
    <property type="match status" value="1"/>
</dbReference>
<evidence type="ECO:0000313" key="2">
    <source>
        <dbReference type="EMBL" id="MUH71038.1"/>
    </source>
</evidence>
<dbReference type="OrthoDB" id="9768793at2"/>
<keyword evidence="3" id="KW-1185">Reference proteome</keyword>
<dbReference type="EMBL" id="WOCD01000001">
    <property type="protein sequence ID" value="MUH71038.1"/>
    <property type="molecule type" value="Genomic_DNA"/>
</dbReference>
<comment type="caution">
    <text evidence="2">The sequence shown here is derived from an EMBL/GenBank/DDBJ whole genome shotgun (WGS) entry which is preliminary data.</text>
</comment>
<accession>A0A6N8F4E1</accession>
<protein>
    <submittedName>
        <fullName evidence="2">Aldo/keto reductase</fullName>
    </submittedName>
</protein>
<feature type="domain" description="NADP-dependent oxidoreductase" evidence="1">
    <location>
        <begin position="15"/>
        <end position="312"/>
    </location>
</feature>
<dbReference type="RefSeq" id="WP_155693418.1">
    <property type="nucleotide sequence ID" value="NZ_WOCD01000001.1"/>
</dbReference>
<dbReference type="InterPro" id="IPR050523">
    <property type="entry name" value="AKR_Detox_Biosynth"/>
</dbReference>
<dbReference type="Proteomes" id="UP000439994">
    <property type="component" value="Unassembled WGS sequence"/>
</dbReference>
<evidence type="ECO:0000313" key="3">
    <source>
        <dbReference type="Proteomes" id="UP000439994"/>
    </source>
</evidence>
<sequence length="323" mass="35923">MKITSALQKLGVTNPLIYGCMGLGGGWNQNPVSKDDIRQANEVIDTALESGFQLFDHADIYTFGKAEQVFGEVLKSRPELKKQMVLQSKCGIRFDAGTTPKRYDFSKEWISSSVEGILERLNIEHLPILLLHRPDVLMDVEEIAEVFSELQKQGKVGQFGVSNMSANQMQQLQSKMKSPLVANQLEMSLSKLDWLEQSILNNVGNAPGHSFTAGTIEYCQSQDVQIQAWGSMSQGLFSGRNVNDESQAVQQTAEKVRRIAAEKETSTEAVILAWLMKHPANVMPVVGTTNTDRIKAAAQATKIELSRDQWYELYVSARGEELP</sequence>
<dbReference type="PANTHER" id="PTHR43364:SF1">
    <property type="entry name" value="OXIDOREDUCTASE YDHF"/>
    <property type="match status" value="1"/>
</dbReference>
<dbReference type="GO" id="GO:0005829">
    <property type="term" value="C:cytosol"/>
    <property type="evidence" value="ECO:0007669"/>
    <property type="project" value="TreeGrafter"/>
</dbReference>
<evidence type="ECO:0000259" key="1">
    <source>
        <dbReference type="Pfam" id="PF00248"/>
    </source>
</evidence>
<dbReference type="SUPFAM" id="SSF51430">
    <property type="entry name" value="NAD(P)-linked oxidoreductase"/>
    <property type="match status" value="1"/>
</dbReference>
<dbReference type="CDD" id="cd19092">
    <property type="entry name" value="AKR_BsYcsN_EcYdhF-like"/>
    <property type="match status" value="1"/>
</dbReference>
<dbReference type="InterPro" id="IPR036812">
    <property type="entry name" value="NAD(P)_OxRdtase_dom_sf"/>
</dbReference>
<proteinExistence type="predicted"/>
<dbReference type="InterPro" id="IPR023210">
    <property type="entry name" value="NADP_OxRdtase_dom"/>
</dbReference>
<gene>
    <name evidence="2" type="ORF">GNP35_00115</name>
</gene>
<name>A0A6N8F4E1_9GAMM</name>
<dbReference type="Pfam" id="PF00248">
    <property type="entry name" value="Aldo_ket_red"/>
    <property type="match status" value="1"/>
</dbReference>
<organism evidence="2 3">
    <name type="scientific">Psychrosphaera haliotis</name>
    <dbReference type="NCBI Taxonomy" id="555083"/>
    <lineage>
        <taxon>Bacteria</taxon>
        <taxon>Pseudomonadati</taxon>
        <taxon>Pseudomonadota</taxon>
        <taxon>Gammaproteobacteria</taxon>
        <taxon>Alteromonadales</taxon>
        <taxon>Pseudoalteromonadaceae</taxon>
        <taxon>Psychrosphaera</taxon>
    </lineage>
</organism>
<dbReference type="PANTHER" id="PTHR43364">
    <property type="entry name" value="NADH-SPECIFIC METHYLGLYOXAL REDUCTASE-RELATED"/>
    <property type="match status" value="1"/>
</dbReference>
<dbReference type="PROSITE" id="PS51257">
    <property type="entry name" value="PROKAR_LIPOPROTEIN"/>
    <property type="match status" value="1"/>
</dbReference>
<dbReference type="AlphaFoldDB" id="A0A6N8F4E1"/>
<reference evidence="2 3" key="1">
    <citation type="submission" date="2019-11" db="EMBL/GenBank/DDBJ databases">
        <title>P. haliotis isolates from Z. marina roots.</title>
        <authorList>
            <person name="Cohen M."/>
            <person name="Jospin G."/>
            <person name="Eisen J.A."/>
            <person name="Coil D.A."/>
        </authorList>
    </citation>
    <scope>NUCLEOTIDE SEQUENCE [LARGE SCALE GENOMIC DNA]</scope>
    <source>
        <strain evidence="2 3">UCD-MCMsp1aY</strain>
    </source>
</reference>